<dbReference type="STRING" id="457427.SSOG_08128"/>
<organism evidence="1 2">
    <name type="scientific">Streptomyces himastatinicus ATCC 53653</name>
    <dbReference type="NCBI Taxonomy" id="457427"/>
    <lineage>
        <taxon>Bacteria</taxon>
        <taxon>Bacillati</taxon>
        <taxon>Actinomycetota</taxon>
        <taxon>Actinomycetes</taxon>
        <taxon>Kitasatosporales</taxon>
        <taxon>Streptomycetaceae</taxon>
        <taxon>Streptomyces</taxon>
        <taxon>Streptomyces violaceusniger group</taxon>
    </lineage>
</organism>
<reference evidence="1 2" key="1">
    <citation type="submission" date="2009-02" db="EMBL/GenBank/DDBJ databases">
        <title>Annotation of Streptomyces hygroscopicus strain ATCC 53653.</title>
        <authorList>
            <consortium name="The Broad Institute Genome Sequencing Platform"/>
            <consortium name="Broad Institute Microbial Sequencing Center"/>
            <person name="Fischbach M."/>
            <person name="Godfrey P."/>
            <person name="Ward D."/>
            <person name="Young S."/>
            <person name="Zeng Q."/>
            <person name="Koehrsen M."/>
            <person name="Alvarado L."/>
            <person name="Berlin A.M."/>
            <person name="Bochicchio J."/>
            <person name="Borenstein D."/>
            <person name="Chapman S.B."/>
            <person name="Chen Z."/>
            <person name="Engels R."/>
            <person name="Freedman E."/>
            <person name="Gellesch M."/>
            <person name="Goldberg J."/>
            <person name="Griggs A."/>
            <person name="Gujja S."/>
            <person name="Heilman E.R."/>
            <person name="Heiman D.I."/>
            <person name="Hepburn T.A."/>
            <person name="Howarth C."/>
            <person name="Jen D."/>
            <person name="Larson L."/>
            <person name="Lewis B."/>
            <person name="Mehta T."/>
            <person name="Park D."/>
            <person name="Pearson M."/>
            <person name="Richards J."/>
            <person name="Roberts A."/>
            <person name="Saif S."/>
            <person name="Shea T.D."/>
            <person name="Shenoy N."/>
            <person name="Sisk P."/>
            <person name="Stolte C."/>
            <person name="Sykes S.N."/>
            <person name="Thomson T."/>
            <person name="Walk T."/>
            <person name="White J."/>
            <person name="Yandava C."/>
            <person name="Straight P."/>
            <person name="Clardy J."/>
            <person name="Hung D."/>
            <person name="Kolter R."/>
            <person name="Mekalanos J."/>
            <person name="Walker S."/>
            <person name="Walsh C.T."/>
            <person name="Wieland-Brown L.C."/>
            <person name="Haas B."/>
            <person name="Nusbaum C."/>
            <person name="Birren B."/>
        </authorList>
    </citation>
    <scope>NUCLEOTIDE SEQUENCE [LARGE SCALE GENOMIC DNA]</scope>
    <source>
        <strain evidence="1 2">ATCC 53653</strain>
    </source>
</reference>
<dbReference type="InterPro" id="IPR029062">
    <property type="entry name" value="Class_I_gatase-like"/>
</dbReference>
<dbReference type="RefSeq" id="WP_009720212.1">
    <property type="nucleotide sequence ID" value="NZ_GG657754.1"/>
</dbReference>
<dbReference type="HOGENOM" id="CLU_2275872_0_0_11"/>
<evidence type="ECO:0000313" key="1">
    <source>
        <dbReference type="EMBL" id="EFL28414.1"/>
    </source>
</evidence>
<accession>D9WTM0</accession>
<keyword evidence="2" id="KW-1185">Reference proteome</keyword>
<dbReference type="EMBL" id="GG657754">
    <property type="protein sequence ID" value="EFL28414.1"/>
    <property type="molecule type" value="Genomic_DNA"/>
</dbReference>
<gene>
    <name evidence="1" type="ORF">SSOG_08128</name>
</gene>
<dbReference type="AlphaFoldDB" id="D9WTM0"/>
<evidence type="ECO:0000313" key="2">
    <source>
        <dbReference type="Proteomes" id="UP000003963"/>
    </source>
</evidence>
<name>D9WTM0_9ACTN</name>
<dbReference type="Proteomes" id="UP000003963">
    <property type="component" value="Unassembled WGS sequence"/>
</dbReference>
<proteinExistence type="predicted"/>
<protein>
    <submittedName>
        <fullName evidence="1">Uncharacterized protein</fullName>
    </submittedName>
</protein>
<dbReference type="Gene3D" id="3.40.50.880">
    <property type="match status" value="1"/>
</dbReference>
<sequence>MGADRDERPAAQRLTVGRGRVVYIGTRLEATALRDTLLDAVSAAGVSPLLDHAPAHLEATRRATETVRVPLTVDGIDLVSGTETDGAVELAPLAVAVVRSER</sequence>